<dbReference type="Proteomes" id="UP000315082">
    <property type="component" value="Chromosome"/>
</dbReference>
<evidence type="ECO:0000256" key="1">
    <source>
        <dbReference type="SAM" id="MobiDB-lite"/>
    </source>
</evidence>
<gene>
    <name evidence="2" type="ORF">Poly24_28430</name>
</gene>
<evidence type="ECO:0000313" key="2">
    <source>
        <dbReference type="EMBL" id="QDV69129.1"/>
    </source>
</evidence>
<evidence type="ECO:0000313" key="3">
    <source>
        <dbReference type="Proteomes" id="UP000315082"/>
    </source>
</evidence>
<accession>A0A518JUA1</accession>
<proteinExistence type="predicted"/>
<name>A0A518JUA1_9BACT</name>
<dbReference type="KEGG" id="rcf:Poly24_28430"/>
<sequence>MPNAGLGQRSKCFQSVSQALRKGVTELLEIERVSRRFVEKKSSPRVPPKRHTPGCARVRQRQSTFV</sequence>
<dbReference type="EMBL" id="CP036348">
    <property type="protein sequence ID" value="QDV69129.1"/>
    <property type="molecule type" value="Genomic_DNA"/>
</dbReference>
<organism evidence="2 3">
    <name type="scientific">Rosistilla carotiformis</name>
    <dbReference type="NCBI Taxonomy" id="2528017"/>
    <lineage>
        <taxon>Bacteria</taxon>
        <taxon>Pseudomonadati</taxon>
        <taxon>Planctomycetota</taxon>
        <taxon>Planctomycetia</taxon>
        <taxon>Pirellulales</taxon>
        <taxon>Pirellulaceae</taxon>
        <taxon>Rosistilla</taxon>
    </lineage>
</organism>
<protein>
    <submittedName>
        <fullName evidence="2">Uncharacterized protein</fullName>
    </submittedName>
</protein>
<feature type="region of interest" description="Disordered" evidence="1">
    <location>
        <begin position="39"/>
        <end position="66"/>
    </location>
</feature>
<keyword evidence="3" id="KW-1185">Reference proteome</keyword>
<reference evidence="2 3" key="1">
    <citation type="submission" date="2019-02" db="EMBL/GenBank/DDBJ databases">
        <title>Deep-cultivation of Planctomycetes and their phenomic and genomic characterization uncovers novel biology.</title>
        <authorList>
            <person name="Wiegand S."/>
            <person name="Jogler M."/>
            <person name="Boedeker C."/>
            <person name="Pinto D."/>
            <person name="Vollmers J."/>
            <person name="Rivas-Marin E."/>
            <person name="Kohn T."/>
            <person name="Peeters S.H."/>
            <person name="Heuer A."/>
            <person name="Rast P."/>
            <person name="Oberbeckmann S."/>
            <person name="Bunk B."/>
            <person name="Jeske O."/>
            <person name="Meyerdierks A."/>
            <person name="Storesund J.E."/>
            <person name="Kallscheuer N."/>
            <person name="Luecker S."/>
            <person name="Lage O.M."/>
            <person name="Pohl T."/>
            <person name="Merkel B.J."/>
            <person name="Hornburger P."/>
            <person name="Mueller R.-W."/>
            <person name="Bruemmer F."/>
            <person name="Labrenz M."/>
            <person name="Spormann A.M."/>
            <person name="Op den Camp H."/>
            <person name="Overmann J."/>
            <person name="Amann R."/>
            <person name="Jetten M.S.M."/>
            <person name="Mascher T."/>
            <person name="Medema M.H."/>
            <person name="Devos D.P."/>
            <person name="Kaster A.-K."/>
            <person name="Ovreas L."/>
            <person name="Rohde M."/>
            <person name="Galperin M.Y."/>
            <person name="Jogler C."/>
        </authorList>
    </citation>
    <scope>NUCLEOTIDE SEQUENCE [LARGE SCALE GENOMIC DNA]</scope>
    <source>
        <strain evidence="2 3">Poly24</strain>
    </source>
</reference>
<dbReference type="AlphaFoldDB" id="A0A518JUA1"/>